<keyword evidence="2" id="KW-1185">Reference proteome</keyword>
<evidence type="ECO:0000313" key="2">
    <source>
        <dbReference type="Proteomes" id="UP000485058"/>
    </source>
</evidence>
<sequence>MNDAFATVL</sequence>
<comment type="caution">
    <text evidence="1">The sequence shown here is derived from an EMBL/GenBank/DDBJ whole genome shotgun (WGS) entry which is preliminary data.</text>
</comment>
<gene>
    <name evidence="1" type="ORF">HaLaN_21211</name>
</gene>
<organism evidence="1 2">
    <name type="scientific">Haematococcus lacustris</name>
    <name type="common">Green alga</name>
    <name type="synonym">Haematococcus pluvialis</name>
    <dbReference type="NCBI Taxonomy" id="44745"/>
    <lineage>
        <taxon>Eukaryota</taxon>
        <taxon>Viridiplantae</taxon>
        <taxon>Chlorophyta</taxon>
        <taxon>core chlorophytes</taxon>
        <taxon>Chlorophyceae</taxon>
        <taxon>CS clade</taxon>
        <taxon>Chlamydomonadales</taxon>
        <taxon>Haematococcaceae</taxon>
        <taxon>Haematococcus</taxon>
    </lineage>
</organism>
<accession>A0A699ZN38</accession>
<protein>
    <submittedName>
        <fullName evidence="1">Uncharacterized protein</fullName>
    </submittedName>
</protein>
<dbReference type="EMBL" id="BLLF01002306">
    <property type="protein sequence ID" value="GFH23581.1"/>
    <property type="molecule type" value="Genomic_DNA"/>
</dbReference>
<evidence type="ECO:0000313" key="1">
    <source>
        <dbReference type="EMBL" id="GFH23581.1"/>
    </source>
</evidence>
<feature type="non-terminal residue" evidence="1">
    <location>
        <position position="9"/>
    </location>
</feature>
<name>A0A699ZN38_HAELA</name>
<dbReference type="Proteomes" id="UP000485058">
    <property type="component" value="Unassembled WGS sequence"/>
</dbReference>
<reference evidence="1 2" key="1">
    <citation type="submission" date="2020-02" db="EMBL/GenBank/DDBJ databases">
        <title>Draft genome sequence of Haematococcus lacustris strain NIES-144.</title>
        <authorList>
            <person name="Morimoto D."/>
            <person name="Nakagawa S."/>
            <person name="Yoshida T."/>
            <person name="Sawayama S."/>
        </authorList>
    </citation>
    <scope>NUCLEOTIDE SEQUENCE [LARGE SCALE GENOMIC DNA]</scope>
    <source>
        <strain evidence="1 2">NIES-144</strain>
    </source>
</reference>
<proteinExistence type="predicted"/>